<protein>
    <submittedName>
        <fullName evidence="3">Uncharacterized protein</fullName>
    </submittedName>
</protein>
<proteinExistence type="predicted"/>
<feature type="signal peptide" evidence="2">
    <location>
        <begin position="1"/>
        <end position="24"/>
    </location>
</feature>
<comment type="caution">
    <text evidence="3">The sequence shown here is derived from an EMBL/GenBank/DDBJ whole genome shotgun (WGS) entry which is preliminary data.</text>
</comment>
<keyword evidence="2" id="KW-0732">Signal</keyword>
<keyword evidence="1" id="KW-0472">Membrane</keyword>
<evidence type="ECO:0000256" key="2">
    <source>
        <dbReference type="SAM" id="SignalP"/>
    </source>
</evidence>
<dbReference type="RefSeq" id="WP_107975317.1">
    <property type="nucleotide sequence ID" value="NZ_BMEZ01000006.1"/>
</dbReference>
<evidence type="ECO:0000313" key="4">
    <source>
        <dbReference type="Proteomes" id="UP000244069"/>
    </source>
</evidence>
<keyword evidence="1" id="KW-1133">Transmembrane helix</keyword>
<evidence type="ECO:0000313" key="3">
    <source>
        <dbReference type="EMBL" id="PTX49699.1"/>
    </source>
</evidence>
<keyword evidence="1" id="KW-0812">Transmembrane</keyword>
<feature type="chain" id="PRO_5015487942" evidence="2">
    <location>
        <begin position="25"/>
        <end position="95"/>
    </location>
</feature>
<gene>
    <name evidence="3" type="ORF">C8N44_10675</name>
</gene>
<feature type="transmembrane region" description="Helical" evidence="1">
    <location>
        <begin position="63"/>
        <end position="85"/>
    </location>
</feature>
<dbReference type="EMBL" id="QBKN01000006">
    <property type="protein sequence ID" value="PTX49699.1"/>
    <property type="molecule type" value="Genomic_DNA"/>
</dbReference>
<dbReference type="Proteomes" id="UP000244069">
    <property type="component" value="Unassembled WGS sequence"/>
</dbReference>
<accession>A0A2T6B0T2</accession>
<sequence>MRTAAVILVVVILACLAPLGAVMAASAIAEQAGCRLDEGSVHSCMISGTDWGDALYTAFVSGWFMLVTLPVAALAALVLLVLVLIDALRRFRARS</sequence>
<organism evidence="3 4">
    <name type="scientific">Allosediminivita pacifica</name>
    <dbReference type="NCBI Taxonomy" id="1267769"/>
    <lineage>
        <taxon>Bacteria</taxon>
        <taxon>Pseudomonadati</taxon>
        <taxon>Pseudomonadota</taxon>
        <taxon>Alphaproteobacteria</taxon>
        <taxon>Rhodobacterales</taxon>
        <taxon>Paracoccaceae</taxon>
        <taxon>Allosediminivita</taxon>
    </lineage>
</organism>
<dbReference type="AlphaFoldDB" id="A0A2T6B0T2"/>
<reference evidence="3 4" key="1">
    <citation type="submission" date="2018-04" db="EMBL/GenBank/DDBJ databases">
        <title>Genomic Encyclopedia of Archaeal and Bacterial Type Strains, Phase II (KMG-II): from individual species to whole genera.</title>
        <authorList>
            <person name="Goeker M."/>
        </authorList>
    </citation>
    <scope>NUCLEOTIDE SEQUENCE [LARGE SCALE GENOMIC DNA]</scope>
    <source>
        <strain evidence="3 4">DSM 29329</strain>
    </source>
</reference>
<dbReference type="PROSITE" id="PS51257">
    <property type="entry name" value="PROKAR_LIPOPROTEIN"/>
    <property type="match status" value="1"/>
</dbReference>
<name>A0A2T6B0T2_9RHOB</name>
<evidence type="ECO:0000256" key="1">
    <source>
        <dbReference type="SAM" id="Phobius"/>
    </source>
</evidence>
<dbReference type="OrthoDB" id="5948392at2"/>
<keyword evidence="4" id="KW-1185">Reference proteome</keyword>